<proteinExistence type="predicted"/>
<dbReference type="RefSeq" id="WP_173074122.1">
    <property type="nucleotide sequence ID" value="NZ_CP041345.1"/>
</dbReference>
<feature type="compositionally biased region" description="Basic and acidic residues" evidence="1">
    <location>
        <begin position="61"/>
        <end position="76"/>
    </location>
</feature>
<organism evidence="2 3">
    <name type="scientific">Tenuifilum thalassicum</name>
    <dbReference type="NCBI Taxonomy" id="2590900"/>
    <lineage>
        <taxon>Bacteria</taxon>
        <taxon>Pseudomonadati</taxon>
        <taxon>Bacteroidota</taxon>
        <taxon>Bacteroidia</taxon>
        <taxon>Bacteroidales</taxon>
        <taxon>Tenuifilaceae</taxon>
        <taxon>Tenuifilum</taxon>
    </lineage>
</organism>
<dbReference type="InterPro" id="IPR026408">
    <property type="entry name" value="GG_sam_targ_CFB"/>
</dbReference>
<sequence length="76" mass="8118">MKKLKLNALEAKEMESVKGGYIYIDCFPHMSCGCGCYYANNGGSSTEANASANASTGLHSPLRDGDTVEIRPCPEN</sequence>
<accession>A0A7D3XEG3</accession>
<dbReference type="NCBIfam" id="TIGR04149">
    <property type="entry name" value="GG_sam_targ_CFB"/>
    <property type="match status" value="1"/>
</dbReference>
<reference evidence="2 3" key="1">
    <citation type="submission" date="2019-07" db="EMBL/GenBank/DDBJ databases">
        <title>Thalassofilum flectens gen. nov., sp. nov., a novel moderate thermophilic anaerobe from a shallow sea hot spring in Kunashir Island (Russia), representing a new family in the order Bacteroidales, and proposal of Thalassofilacea fam. nov.</title>
        <authorList>
            <person name="Kochetkova T.V."/>
            <person name="Podosokorskaya O.A."/>
            <person name="Novikov A."/>
            <person name="Elcheninov A.G."/>
            <person name="Toshchakov S.V."/>
            <person name="Kublanov I.V."/>
        </authorList>
    </citation>
    <scope>NUCLEOTIDE SEQUENCE [LARGE SCALE GENOMIC DNA]</scope>
    <source>
        <strain evidence="2 3">38-H</strain>
    </source>
</reference>
<feature type="compositionally biased region" description="Low complexity" evidence="1">
    <location>
        <begin position="48"/>
        <end position="57"/>
    </location>
</feature>
<dbReference type="Proteomes" id="UP000500961">
    <property type="component" value="Chromosome"/>
</dbReference>
<keyword evidence="3" id="KW-1185">Reference proteome</keyword>
<name>A0A7D3XEG3_9BACT</name>
<evidence type="ECO:0000256" key="1">
    <source>
        <dbReference type="SAM" id="MobiDB-lite"/>
    </source>
</evidence>
<feature type="region of interest" description="Disordered" evidence="1">
    <location>
        <begin position="48"/>
        <end position="76"/>
    </location>
</feature>
<gene>
    <name evidence="2" type="ORF">FHG85_06405</name>
</gene>
<dbReference type="AlphaFoldDB" id="A0A7D3XEG3"/>
<protein>
    <submittedName>
        <fullName evidence="2">RSAM-modified peptide</fullName>
    </submittedName>
</protein>
<evidence type="ECO:0000313" key="2">
    <source>
        <dbReference type="EMBL" id="QKG79907.1"/>
    </source>
</evidence>
<dbReference type="KEGG" id="ttz:FHG85_06405"/>
<dbReference type="EMBL" id="CP041345">
    <property type="protein sequence ID" value="QKG79907.1"/>
    <property type="molecule type" value="Genomic_DNA"/>
</dbReference>
<evidence type="ECO:0000313" key="3">
    <source>
        <dbReference type="Proteomes" id="UP000500961"/>
    </source>
</evidence>